<dbReference type="Proteomes" id="UP000320762">
    <property type="component" value="Unassembled WGS sequence"/>
</dbReference>
<dbReference type="AlphaFoldDB" id="A0A550CXW8"/>
<accession>A0A550CXW8</accession>
<evidence type="ECO:0000313" key="2">
    <source>
        <dbReference type="Proteomes" id="UP000320762"/>
    </source>
</evidence>
<dbReference type="OrthoDB" id="3271023at2759"/>
<gene>
    <name evidence="1" type="ORF">BD626DRAFT_393206</name>
</gene>
<protein>
    <submittedName>
        <fullName evidence="1">Uncharacterized protein</fullName>
    </submittedName>
</protein>
<evidence type="ECO:0000313" key="1">
    <source>
        <dbReference type="EMBL" id="TRM69646.1"/>
    </source>
</evidence>
<organism evidence="1 2">
    <name type="scientific">Schizophyllum amplum</name>
    <dbReference type="NCBI Taxonomy" id="97359"/>
    <lineage>
        <taxon>Eukaryota</taxon>
        <taxon>Fungi</taxon>
        <taxon>Dikarya</taxon>
        <taxon>Basidiomycota</taxon>
        <taxon>Agaricomycotina</taxon>
        <taxon>Agaricomycetes</taxon>
        <taxon>Agaricomycetidae</taxon>
        <taxon>Agaricales</taxon>
        <taxon>Schizophyllaceae</taxon>
        <taxon>Schizophyllum</taxon>
    </lineage>
</organism>
<proteinExistence type="predicted"/>
<keyword evidence="2" id="KW-1185">Reference proteome</keyword>
<comment type="caution">
    <text evidence="1">The sequence shown here is derived from an EMBL/GenBank/DDBJ whole genome shotgun (WGS) entry which is preliminary data.</text>
</comment>
<reference evidence="1 2" key="1">
    <citation type="journal article" date="2019" name="New Phytol.">
        <title>Comparative genomics reveals unique wood-decay strategies and fruiting body development in the Schizophyllaceae.</title>
        <authorList>
            <person name="Almasi E."/>
            <person name="Sahu N."/>
            <person name="Krizsan K."/>
            <person name="Balint B."/>
            <person name="Kovacs G.M."/>
            <person name="Kiss B."/>
            <person name="Cseklye J."/>
            <person name="Drula E."/>
            <person name="Henrissat B."/>
            <person name="Nagy I."/>
            <person name="Chovatia M."/>
            <person name="Adam C."/>
            <person name="LaButti K."/>
            <person name="Lipzen A."/>
            <person name="Riley R."/>
            <person name="Grigoriev I.V."/>
            <person name="Nagy L.G."/>
        </authorList>
    </citation>
    <scope>NUCLEOTIDE SEQUENCE [LARGE SCALE GENOMIC DNA]</scope>
    <source>
        <strain evidence="1 2">NL-1724</strain>
    </source>
</reference>
<name>A0A550CXW8_9AGAR</name>
<dbReference type="EMBL" id="VDMD01000001">
    <property type="protein sequence ID" value="TRM69646.1"/>
    <property type="molecule type" value="Genomic_DNA"/>
</dbReference>
<sequence>MLPHGAVRSGNLPGVLNAPEKRMFLASTGTHRWSLTRPPVDVRGLVPQHQGPPAPAPVIAPVADDHINPVGLPTAKPRRGKAKVDTAKAFAAFYANREALLERTVANSTFDLHNLAATTLSNYDAYERLWLEYFTLFFQSPRIAALTLQGGQALPEEGVIKSFFEFFAKTRGPNGRGLSYISVIKVQSAVMGMLYRHGVETPSSGYRESIKNMIDKMAKQTGEIEDRKRETRLMRTCDLVTFLGAILDPGLAIGSQKTRVRLYFLTTVMAELGTRIGTNAQGLVQCTRWADTEVFIEGGNQWGLDMRVFFTFRWMKNHKHDSESFKASCRALHGPEAHTDPVLPLLAIGCHYAVWEETEQVLEWMTGAAPPPTERVALTVRDEFKKTGILRASVQPKDWSDLNTTNQPLMYQQRPEPQAYKTSSSSSAHTYAGKIGRHCGLADFHWKVLRYTHSEHVKKHAGKEIVAIAMGHRHGSSLSYMTYRAPVIPEDLQSRRRGQIEDTSSIDFYNSIARNAVPPSTASLHEETIKRTFTDSKVEKLGLLYEQLDFKVHEKYGKWTDELPDVEDDELLEEARDLQNKLLRALFDLTLSVSDEISTSSEDTPSESRSASLGRLINALVAGHPFLPLVSQDGGRHGRRAVFQAFTCMMGLDELALHRKCYLCLREGTDKDLKGNYGVHMWKCMEAHFSSTHTRCPFCGVIFLNDDDEGKDDVGEYEQHRQQCYVLAMAEFNENIEATELAGRPLGIDSYKRVLDSENACRTVYYCPVCINDHDNHWDKCGTNDKSAKEMIRYMMAHCKTILAPKFALERTYYCSIYTCRKSAPKYDTVGMLDHWHNVHGYSLLQCVDTPYAVHSIY</sequence>